<accession>A0A8S1DJ92</accession>
<dbReference type="EMBL" id="CADEPI010000156">
    <property type="protein sequence ID" value="CAB3378053.1"/>
    <property type="molecule type" value="Genomic_DNA"/>
</dbReference>
<organism evidence="1 2">
    <name type="scientific">Cloeon dipterum</name>
    <dbReference type="NCBI Taxonomy" id="197152"/>
    <lineage>
        <taxon>Eukaryota</taxon>
        <taxon>Metazoa</taxon>
        <taxon>Ecdysozoa</taxon>
        <taxon>Arthropoda</taxon>
        <taxon>Hexapoda</taxon>
        <taxon>Insecta</taxon>
        <taxon>Pterygota</taxon>
        <taxon>Palaeoptera</taxon>
        <taxon>Ephemeroptera</taxon>
        <taxon>Pisciforma</taxon>
        <taxon>Baetidae</taxon>
        <taxon>Cloeon</taxon>
    </lineage>
</organism>
<gene>
    <name evidence="1" type="ORF">CLODIP_2_CD13424</name>
</gene>
<name>A0A8S1DJ92_9INSE</name>
<proteinExistence type="predicted"/>
<sequence>MLVHPHSHLLEEQTRKKIWIPINIHDAPNQDEPNPDYLEAEMEEEQISAILEENLVRMFHPAVFYRQQFL</sequence>
<keyword evidence="2" id="KW-1185">Reference proteome</keyword>
<evidence type="ECO:0000313" key="1">
    <source>
        <dbReference type="EMBL" id="CAB3378053.1"/>
    </source>
</evidence>
<comment type="caution">
    <text evidence="1">The sequence shown here is derived from an EMBL/GenBank/DDBJ whole genome shotgun (WGS) entry which is preliminary data.</text>
</comment>
<evidence type="ECO:0000313" key="2">
    <source>
        <dbReference type="Proteomes" id="UP000494165"/>
    </source>
</evidence>
<protein>
    <submittedName>
        <fullName evidence="1">Uncharacterized protein</fullName>
    </submittedName>
</protein>
<reference evidence="1 2" key="1">
    <citation type="submission" date="2020-04" db="EMBL/GenBank/DDBJ databases">
        <authorList>
            <person name="Alioto T."/>
            <person name="Alioto T."/>
            <person name="Gomez Garrido J."/>
        </authorList>
    </citation>
    <scope>NUCLEOTIDE SEQUENCE [LARGE SCALE GENOMIC DNA]</scope>
</reference>
<dbReference type="AlphaFoldDB" id="A0A8S1DJ92"/>
<dbReference type="Proteomes" id="UP000494165">
    <property type="component" value="Unassembled WGS sequence"/>
</dbReference>